<organism evidence="2 3">
    <name type="scientific">Danaus plexippus plexippus</name>
    <dbReference type="NCBI Taxonomy" id="278856"/>
    <lineage>
        <taxon>Eukaryota</taxon>
        <taxon>Metazoa</taxon>
        <taxon>Ecdysozoa</taxon>
        <taxon>Arthropoda</taxon>
        <taxon>Hexapoda</taxon>
        <taxon>Insecta</taxon>
        <taxon>Pterygota</taxon>
        <taxon>Neoptera</taxon>
        <taxon>Endopterygota</taxon>
        <taxon>Lepidoptera</taxon>
        <taxon>Glossata</taxon>
        <taxon>Ditrysia</taxon>
        <taxon>Papilionoidea</taxon>
        <taxon>Nymphalidae</taxon>
        <taxon>Danainae</taxon>
        <taxon>Danaini</taxon>
        <taxon>Danaina</taxon>
        <taxon>Danaus</taxon>
        <taxon>Danaus</taxon>
    </lineage>
</organism>
<comment type="caution">
    <text evidence="2">The sequence shown here is derived from an EMBL/GenBank/DDBJ whole genome shotgun (WGS) entry which is preliminary data.</text>
</comment>
<dbReference type="Proteomes" id="UP000007151">
    <property type="component" value="Unassembled WGS sequence"/>
</dbReference>
<dbReference type="PANTHER" id="PTHR47272">
    <property type="entry name" value="DDE_TNP_1_7 DOMAIN-CONTAINING PROTEIN"/>
    <property type="match status" value="1"/>
</dbReference>
<dbReference type="InterPro" id="IPR029526">
    <property type="entry name" value="PGBD"/>
</dbReference>
<feature type="domain" description="PiggyBac transposable element-derived protein" evidence="1">
    <location>
        <begin position="1"/>
        <end position="54"/>
    </location>
</feature>
<feature type="non-terminal residue" evidence="2">
    <location>
        <position position="172"/>
    </location>
</feature>
<dbReference type="PANTHER" id="PTHR47272:SF1">
    <property type="entry name" value="PIGGYBAC TRANSPOSABLE ELEMENT-DERIVED PROTEIN 3-LIKE"/>
    <property type="match status" value="1"/>
</dbReference>
<evidence type="ECO:0000259" key="1">
    <source>
        <dbReference type="Pfam" id="PF13843"/>
    </source>
</evidence>
<evidence type="ECO:0000313" key="2">
    <source>
        <dbReference type="EMBL" id="OWR54770.1"/>
    </source>
</evidence>
<dbReference type="InParanoid" id="A0A212FM48"/>
<sequence length="172" mass="20469">MPSFTDYWSLRYRYKLVAGLMPLKRYQQIRRFLHFVDNNVQDSDRYYKVWPCLELFYILREDYGIFGLGTIRNNRLRGAEAILPSEKQMKKEHRGCHAQVSCDKNGLKALPTLEFEHLTPTRTEIPAPRQRQDWRRFTDHLTEHLRSFPLDNPDDVDRLANELTASITRALE</sequence>
<dbReference type="Pfam" id="PF13843">
    <property type="entry name" value="DDE_Tnp_1_7"/>
    <property type="match status" value="1"/>
</dbReference>
<protein>
    <submittedName>
        <fullName evidence="2">Zinc finger DNA binding protein</fullName>
    </submittedName>
</protein>
<dbReference type="KEGG" id="dpl:KGM_212355A"/>
<keyword evidence="3" id="KW-1185">Reference proteome</keyword>
<reference evidence="2 3" key="1">
    <citation type="journal article" date="2011" name="Cell">
        <title>The monarch butterfly genome yields insights into long-distance migration.</title>
        <authorList>
            <person name="Zhan S."/>
            <person name="Merlin C."/>
            <person name="Boore J.L."/>
            <person name="Reppert S.M."/>
        </authorList>
    </citation>
    <scope>NUCLEOTIDE SEQUENCE [LARGE SCALE GENOMIC DNA]</scope>
    <source>
        <strain evidence="2">F-2</strain>
    </source>
</reference>
<dbReference type="AlphaFoldDB" id="A0A212FM48"/>
<evidence type="ECO:0000313" key="3">
    <source>
        <dbReference type="Proteomes" id="UP000007151"/>
    </source>
</evidence>
<name>A0A212FM48_DANPL</name>
<proteinExistence type="predicted"/>
<dbReference type="EMBL" id="AGBW02007675">
    <property type="protein sequence ID" value="OWR54770.1"/>
    <property type="molecule type" value="Genomic_DNA"/>
</dbReference>
<accession>A0A212FM48</accession>
<gene>
    <name evidence="2" type="ORF">KGM_212355A</name>
</gene>